<accession>A0A4Q7VE48</accession>
<dbReference type="PROSITE" id="PS50234">
    <property type="entry name" value="VWFA"/>
    <property type="match status" value="1"/>
</dbReference>
<evidence type="ECO:0000313" key="3">
    <source>
        <dbReference type="EMBL" id="RZT93813.1"/>
    </source>
</evidence>
<dbReference type="CDD" id="cd00198">
    <property type="entry name" value="vWFA"/>
    <property type="match status" value="1"/>
</dbReference>
<proteinExistence type="predicted"/>
<dbReference type="EMBL" id="SHKP01000008">
    <property type="protein sequence ID" value="RZT93813.1"/>
    <property type="molecule type" value="Genomic_DNA"/>
</dbReference>
<evidence type="ECO:0000256" key="1">
    <source>
        <dbReference type="SAM" id="Phobius"/>
    </source>
</evidence>
<feature type="transmembrane region" description="Helical" evidence="1">
    <location>
        <begin position="322"/>
        <end position="343"/>
    </location>
</feature>
<dbReference type="InterPro" id="IPR036465">
    <property type="entry name" value="vWFA_dom_sf"/>
</dbReference>
<organism evidence="3 4">
    <name type="scientific">Rivibacter subsaxonicus</name>
    <dbReference type="NCBI Taxonomy" id="457575"/>
    <lineage>
        <taxon>Bacteria</taxon>
        <taxon>Pseudomonadati</taxon>
        <taxon>Pseudomonadota</taxon>
        <taxon>Betaproteobacteria</taxon>
        <taxon>Burkholderiales</taxon>
        <taxon>Rivibacter</taxon>
    </lineage>
</organism>
<dbReference type="Gene3D" id="3.40.50.410">
    <property type="entry name" value="von Willebrand factor, type A domain"/>
    <property type="match status" value="1"/>
</dbReference>
<comment type="caution">
    <text evidence="3">The sequence shown here is derived from an EMBL/GenBank/DDBJ whole genome shotgun (WGS) entry which is preliminary data.</text>
</comment>
<gene>
    <name evidence="3" type="ORF">EV670_3369</name>
</gene>
<dbReference type="InterPro" id="IPR002035">
    <property type="entry name" value="VWF_A"/>
</dbReference>
<protein>
    <submittedName>
        <fullName evidence="3">MxaC protein</fullName>
    </submittedName>
</protein>
<keyword evidence="1" id="KW-0472">Membrane</keyword>
<dbReference type="AlphaFoldDB" id="A0A4Q7VE48"/>
<reference evidence="3 4" key="1">
    <citation type="submission" date="2019-02" db="EMBL/GenBank/DDBJ databases">
        <title>Genomic Encyclopedia of Type Strains, Phase IV (KMG-IV): sequencing the most valuable type-strain genomes for metagenomic binning, comparative biology and taxonomic classification.</title>
        <authorList>
            <person name="Goeker M."/>
        </authorList>
    </citation>
    <scope>NUCLEOTIDE SEQUENCE [LARGE SCALE GENOMIC DNA]</scope>
    <source>
        <strain evidence="3 4">DSM 19570</strain>
    </source>
</reference>
<keyword evidence="1" id="KW-0812">Transmembrane</keyword>
<feature type="transmembrane region" description="Helical" evidence="1">
    <location>
        <begin position="12"/>
        <end position="28"/>
    </location>
</feature>
<dbReference type="Proteomes" id="UP000293671">
    <property type="component" value="Unassembled WGS sequence"/>
</dbReference>
<dbReference type="SUPFAM" id="SSF53300">
    <property type="entry name" value="vWA-like"/>
    <property type="match status" value="1"/>
</dbReference>
<feature type="transmembrane region" description="Helical" evidence="1">
    <location>
        <begin position="48"/>
        <end position="71"/>
    </location>
</feature>
<name>A0A4Q7VE48_9BURK</name>
<dbReference type="RefSeq" id="WP_130434291.1">
    <property type="nucleotide sequence ID" value="NZ_SHKP01000008.1"/>
</dbReference>
<dbReference type="SMART" id="SM00327">
    <property type="entry name" value="VWA"/>
    <property type="match status" value="1"/>
</dbReference>
<keyword evidence="4" id="KW-1185">Reference proteome</keyword>
<evidence type="ECO:0000259" key="2">
    <source>
        <dbReference type="PROSITE" id="PS50234"/>
    </source>
</evidence>
<dbReference type="Pfam" id="PF13519">
    <property type="entry name" value="VWA_2"/>
    <property type="match status" value="1"/>
</dbReference>
<dbReference type="OrthoDB" id="6206554at2"/>
<evidence type="ECO:0000313" key="4">
    <source>
        <dbReference type="Proteomes" id="UP000293671"/>
    </source>
</evidence>
<keyword evidence="1" id="KW-1133">Transmembrane helix</keyword>
<sequence length="351" mass="38475">MTSAPIVFEHPWLLVLLPLAVLPWWRGLAPARRFSSLLLLPPDRAARLLQLGLDALGSLAIAALVLGLAGLQRTEQIVERQGKGAEIVLLLDRSRSMDQGFVSRDALGSASPNYYKSIGDERGLSDGRETKAQTARRVLAEFASRRDADRFGMLLFSAQPVRVLDFTPKPAAVQAAILAGDIGRGLADTDIGSALFEGLSFFEGRAYTGSRILLLVSDGGDHIDPDARERLERQMRLQRVSLYWIYIRSLRSPALTAEAGATAAEADTVPEVFLHRFFRSLGIPYRAYEAENPQALQRAIDDVDRLENLPITSIDTVPRQSLVPHCLALALVALLLLLLARALEPALEPSR</sequence>
<feature type="domain" description="VWFA" evidence="2">
    <location>
        <begin position="86"/>
        <end position="303"/>
    </location>
</feature>